<comment type="caution">
    <text evidence="3">The sequence shown here is derived from an EMBL/GenBank/DDBJ whole genome shotgun (WGS) entry which is preliminary data.</text>
</comment>
<keyword evidence="4" id="KW-1185">Reference proteome</keyword>
<reference evidence="3 4" key="1">
    <citation type="submission" date="2020-06" db="EMBL/GenBank/DDBJ databases">
        <authorList>
            <person name="Isaeva M.P."/>
            <person name="Chernysheva N.Y."/>
        </authorList>
    </citation>
    <scope>NUCLEOTIDE SEQUENCE [LARGE SCALE GENOMIC DNA]</scope>
    <source>
        <strain evidence="3 4">KMM 6746</strain>
    </source>
</reference>
<organism evidence="3 4">
    <name type="scientific">Zobellia barbeyronii</name>
    <dbReference type="NCBI Taxonomy" id="2748009"/>
    <lineage>
        <taxon>Bacteria</taxon>
        <taxon>Pseudomonadati</taxon>
        <taxon>Bacteroidota</taxon>
        <taxon>Flavobacteriia</taxon>
        <taxon>Flavobacteriales</taxon>
        <taxon>Flavobacteriaceae</taxon>
        <taxon>Zobellia</taxon>
    </lineage>
</organism>
<protein>
    <submittedName>
        <fullName evidence="3">Outer membrane beta-barrel protein</fullName>
    </submittedName>
</protein>
<feature type="region of interest" description="Disordered" evidence="1">
    <location>
        <begin position="123"/>
        <end position="166"/>
    </location>
</feature>
<sequence>MSKKNIDNLFQEKFRDFEEIPDEKVWNAIEASLDKKKKKKVIPIWWTLGGTAAALVIALVAFYPFSKNDVAPNIISDTEKVNDTKDDAIKNTNKFIIEPTENIDEAVVVSSKTDVDVNTVTDSYKEKKEDKNSNALNTEAPKKDTKNKSDYNQGFKTSQDTELAQIDQTEDAVNAEIETKNSDKVDYAFGAEKSQEAATSSANSRSNDDFNSPKNNPTEATGIALTENRSNNLKPNTEDPENSTSKTNVDDNITKSPDELGITENTTEEEKETEKKSIFDEIETEEEIVTADKSGRWSAGPNIAPVYYNALGEGSPVNSIFNENSKSGNTNLSYGLTVAYAINKKLSIRSGLNKVDYGYDTNGVAFSSTLQEASTEKIQNIDYSSTAKNIVVTSQSSNFSSSPTSDSMFAFEISNATSSQRDGTMAQQFGYLEVPLELDYALIDRKFGLNILGGISSLFLIDNSVTLTSGELTTEIGEANNVNSVNFSTNIGFGVNYKFTPKIRFNVEPVFKYQLNTFSDVSGDFRPFSIGVYSGLNFKF</sequence>
<keyword evidence="2" id="KW-0812">Transmembrane</keyword>
<dbReference type="Proteomes" id="UP000740413">
    <property type="component" value="Unassembled WGS sequence"/>
</dbReference>
<feature type="compositionally biased region" description="Basic and acidic residues" evidence="1">
    <location>
        <begin position="140"/>
        <end position="149"/>
    </location>
</feature>
<feature type="compositionally biased region" description="Basic and acidic residues" evidence="1">
    <location>
        <begin position="123"/>
        <end position="132"/>
    </location>
</feature>
<feature type="region of interest" description="Disordered" evidence="1">
    <location>
        <begin position="192"/>
        <end position="276"/>
    </location>
</feature>
<name>A0ABS5WAL7_9FLAO</name>
<feature type="transmembrane region" description="Helical" evidence="2">
    <location>
        <begin position="44"/>
        <end position="65"/>
    </location>
</feature>
<keyword evidence="2" id="KW-1133">Transmembrane helix</keyword>
<evidence type="ECO:0000313" key="4">
    <source>
        <dbReference type="Proteomes" id="UP000740413"/>
    </source>
</evidence>
<reference evidence="4" key="2">
    <citation type="submission" date="2023-07" db="EMBL/GenBank/DDBJ databases">
        <title>Zobellia barbeyronii sp. nov., a new marine flavobacterium, isolated from green and red algae.</title>
        <authorList>
            <person name="Nedashkovskaya O.I."/>
            <person name="Otstavnykh N."/>
            <person name="Zhukova N."/>
            <person name="Guzev K."/>
            <person name="Chausova V."/>
            <person name="Tekutyeva L."/>
            <person name="Mikhailov V."/>
            <person name="Isaeva M."/>
        </authorList>
    </citation>
    <scope>NUCLEOTIDE SEQUENCE [LARGE SCALE GENOMIC DNA]</scope>
    <source>
        <strain evidence="4">KMM 6746</strain>
    </source>
</reference>
<dbReference type="EMBL" id="JACATN010000001">
    <property type="protein sequence ID" value="MBT2160392.1"/>
    <property type="molecule type" value="Genomic_DNA"/>
</dbReference>
<feature type="compositionally biased region" description="Polar residues" evidence="1">
    <location>
        <begin position="196"/>
        <end position="219"/>
    </location>
</feature>
<feature type="compositionally biased region" description="Polar residues" evidence="1">
    <location>
        <begin position="150"/>
        <end position="162"/>
    </location>
</feature>
<evidence type="ECO:0000256" key="1">
    <source>
        <dbReference type="SAM" id="MobiDB-lite"/>
    </source>
</evidence>
<gene>
    <name evidence="3" type="ORF">HW347_03895</name>
</gene>
<feature type="compositionally biased region" description="Basic and acidic residues" evidence="1">
    <location>
        <begin position="248"/>
        <end position="258"/>
    </location>
</feature>
<accession>A0ABS5WAL7</accession>
<proteinExistence type="predicted"/>
<keyword evidence="2" id="KW-0472">Membrane</keyword>
<dbReference type="RefSeq" id="WP_214610616.1">
    <property type="nucleotide sequence ID" value="NZ_JACATN010000001.1"/>
</dbReference>
<evidence type="ECO:0000313" key="3">
    <source>
        <dbReference type="EMBL" id="MBT2160392.1"/>
    </source>
</evidence>
<evidence type="ECO:0000256" key="2">
    <source>
        <dbReference type="SAM" id="Phobius"/>
    </source>
</evidence>